<organism evidence="2 3">
    <name type="scientific">Mangrovicoccus algicola</name>
    <dbReference type="NCBI Taxonomy" id="2771008"/>
    <lineage>
        <taxon>Bacteria</taxon>
        <taxon>Pseudomonadati</taxon>
        <taxon>Pseudomonadota</taxon>
        <taxon>Alphaproteobacteria</taxon>
        <taxon>Rhodobacterales</taxon>
        <taxon>Paracoccaceae</taxon>
        <taxon>Mangrovicoccus</taxon>
    </lineage>
</organism>
<feature type="transmembrane region" description="Helical" evidence="1">
    <location>
        <begin position="56"/>
        <end position="72"/>
    </location>
</feature>
<feature type="transmembrane region" description="Helical" evidence="1">
    <location>
        <begin position="24"/>
        <end position="44"/>
    </location>
</feature>
<evidence type="ECO:0000313" key="2">
    <source>
        <dbReference type="EMBL" id="MBE3637455.1"/>
    </source>
</evidence>
<reference evidence="2" key="1">
    <citation type="submission" date="2020-09" db="EMBL/GenBank/DDBJ databases">
        <title>A novel bacterium of genus Mangrovicoccus, isolated from South China Sea.</title>
        <authorList>
            <person name="Huang H."/>
            <person name="Mo K."/>
            <person name="Hu Y."/>
        </authorList>
    </citation>
    <scope>NUCLEOTIDE SEQUENCE</scope>
    <source>
        <strain evidence="2">HB182678</strain>
    </source>
</reference>
<keyword evidence="1" id="KW-0812">Transmembrane</keyword>
<proteinExistence type="predicted"/>
<gene>
    <name evidence="2" type="ORF">ICN82_04465</name>
</gene>
<protein>
    <recommendedName>
        <fullName evidence="4">Holin</fullName>
    </recommendedName>
</protein>
<dbReference type="EMBL" id="JACVXA010000009">
    <property type="protein sequence ID" value="MBE3637455.1"/>
    <property type="molecule type" value="Genomic_DNA"/>
</dbReference>
<dbReference type="Proteomes" id="UP000609121">
    <property type="component" value="Unassembled WGS sequence"/>
</dbReference>
<evidence type="ECO:0008006" key="4">
    <source>
        <dbReference type="Google" id="ProtNLM"/>
    </source>
</evidence>
<keyword evidence="1" id="KW-0472">Membrane</keyword>
<keyword evidence="1" id="KW-1133">Transmembrane helix</keyword>
<dbReference type="RefSeq" id="WP_193180080.1">
    <property type="nucleotide sequence ID" value="NZ_JACVXA010000009.1"/>
</dbReference>
<evidence type="ECO:0000256" key="1">
    <source>
        <dbReference type="SAM" id="Phobius"/>
    </source>
</evidence>
<evidence type="ECO:0000313" key="3">
    <source>
        <dbReference type="Proteomes" id="UP000609121"/>
    </source>
</evidence>
<accession>A0A8J7CGS9</accession>
<keyword evidence="3" id="KW-1185">Reference proteome</keyword>
<sequence>MTDPTTEARERALDPLAFWKARSVLLPSLIVILTAFGIDVPAMLDVATTDLAAQRINTILTTVVAVGAALLNRKNPKRKLALTDAYLKKAAEVAASAAPAREKVTAIARGLLK</sequence>
<name>A0A8J7CGS9_9RHOB</name>
<dbReference type="AlphaFoldDB" id="A0A8J7CGS9"/>
<comment type="caution">
    <text evidence="2">The sequence shown here is derived from an EMBL/GenBank/DDBJ whole genome shotgun (WGS) entry which is preliminary data.</text>
</comment>